<evidence type="ECO:0000313" key="2">
    <source>
        <dbReference type="Proteomes" id="UP001597168"/>
    </source>
</evidence>
<dbReference type="Proteomes" id="UP001597168">
    <property type="component" value="Unassembled WGS sequence"/>
</dbReference>
<evidence type="ECO:0000313" key="1">
    <source>
        <dbReference type="EMBL" id="MFD1150139.1"/>
    </source>
</evidence>
<dbReference type="PANTHER" id="PTHR43460:SF1">
    <property type="entry name" value="METHYLTRANSFERASE TYPE 11 DOMAIN-CONTAINING PROTEIN"/>
    <property type="match status" value="1"/>
</dbReference>
<protein>
    <recommendedName>
        <fullName evidence="3">Mycolic acid cyclopropane synthetase</fullName>
    </recommendedName>
</protein>
<proteinExistence type="predicted"/>
<reference evidence="2" key="1">
    <citation type="journal article" date="2019" name="Int. J. Syst. Evol. Microbiol.">
        <title>The Global Catalogue of Microorganisms (GCM) 10K type strain sequencing project: providing services to taxonomists for standard genome sequencing and annotation.</title>
        <authorList>
            <consortium name="The Broad Institute Genomics Platform"/>
            <consortium name="The Broad Institute Genome Sequencing Center for Infectious Disease"/>
            <person name="Wu L."/>
            <person name="Ma J."/>
        </authorList>
    </citation>
    <scope>NUCLEOTIDE SEQUENCE [LARGE SCALE GENOMIC DNA]</scope>
    <source>
        <strain evidence="2">CCUG 60214</strain>
    </source>
</reference>
<evidence type="ECO:0008006" key="3">
    <source>
        <dbReference type="Google" id="ProtNLM"/>
    </source>
</evidence>
<dbReference type="PANTHER" id="PTHR43460">
    <property type="entry name" value="METHYLTRANSFERASE"/>
    <property type="match status" value="1"/>
</dbReference>
<dbReference type="EMBL" id="JBHTLK010000141">
    <property type="protein sequence ID" value="MFD1150139.1"/>
    <property type="molecule type" value="Genomic_DNA"/>
</dbReference>
<dbReference type="RefSeq" id="WP_380725962.1">
    <property type="nucleotide sequence ID" value="NZ_JBHTLK010000141.1"/>
</dbReference>
<comment type="caution">
    <text evidence="1">The sequence shown here is derived from an EMBL/GenBank/DDBJ whole genome shotgun (WGS) entry which is preliminary data.</text>
</comment>
<keyword evidence="2" id="KW-1185">Reference proteome</keyword>
<dbReference type="InterPro" id="IPR052939">
    <property type="entry name" value="23S_rRNA_MeTrnsfrase_RlmA"/>
</dbReference>
<sequence length="145" mass="16282">MSTFDQLVAEGEAVPTEGGDFSWFTGRATEERPSWKFATLLAERELTDAMMGPQVVSPDRDPLVVVAAAEAAGLEVVDLRREALRMEFHDIASVVVFLREVVWTVPGFTVDGYRARLARLHDFIERHGPFVAHSQRFLVEAVRPR</sequence>
<accession>A0ABW3QZF6</accession>
<organism evidence="1 2">
    <name type="scientific">Saccharothrix hoggarensis</name>
    <dbReference type="NCBI Taxonomy" id="913853"/>
    <lineage>
        <taxon>Bacteria</taxon>
        <taxon>Bacillati</taxon>
        <taxon>Actinomycetota</taxon>
        <taxon>Actinomycetes</taxon>
        <taxon>Pseudonocardiales</taxon>
        <taxon>Pseudonocardiaceae</taxon>
        <taxon>Saccharothrix</taxon>
    </lineage>
</organism>
<gene>
    <name evidence="1" type="ORF">ACFQ3T_23650</name>
</gene>
<name>A0ABW3QZF6_9PSEU</name>